<dbReference type="RefSeq" id="WP_185192702.1">
    <property type="nucleotide sequence ID" value="NZ_JACKXD010000002.1"/>
</dbReference>
<feature type="transmembrane region" description="Helical" evidence="1">
    <location>
        <begin position="44"/>
        <end position="67"/>
    </location>
</feature>
<keyword evidence="1" id="KW-0812">Transmembrane</keyword>
<feature type="transmembrane region" description="Helical" evidence="1">
    <location>
        <begin position="16"/>
        <end position="38"/>
    </location>
</feature>
<accession>A0A7J9SGX2</accession>
<sequence length="71" mass="7075">MATTSQTVPSLTGNRIATALVVSGLVSILTLGVAFTLLALGVEFFWVAFPVGFGGVLPIALGVVALATAGE</sequence>
<evidence type="ECO:0000313" key="3">
    <source>
        <dbReference type="Proteomes" id="UP000546257"/>
    </source>
</evidence>
<comment type="caution">
    <text evidence="2">The sequence shown here is derived from an EMBL/GenBank/DDBJ whole genome shotgun (WGS) entry which is preliminary data.</text>
</comment>
<organism evidence="2 3">
    <name type="scientific">Halobellus ruber</name>
    <dbReference type="NCBI Taxonomy" id="2761102"/>
    <lineage>
        <taxon>Archaea</taxon>
        <taxon>Methanobacteriati</taxon>
        <taxon>Methanobacteriota</taxon>
        <taxon>Stenosarchaea group</taxon>
        <taxon>Halobacteria</taxon>
        <taxon>Halobacteriales</taxon>
        <taxon>Haloferacaceae</taxon>
        <taxon>Halobellus</taxon>
    </lineage>
</organism>
<keyword evidence="3" id="KW-1185">Reference proteome</keyword>
<evidence type="ECO:0000313" key="2">
    <source>
        <dbReference type="EMBL" id="MBB6645968.1"/>
    </source>
</evidence>
<protein>
    <submittedName>
        <fullName evidence="2">Uncharacterized protein</fullName>
    </submittedName>
</protein>
<proteinExistence type="predicted"/>
<dbReference type="Proteomes" id="UP000546257">
    <property type="component" value="Unassembled WGS sequence"/>
</dbReference>
<reference evidence="2 3" key="1">
    <citation type="submission" date="2020-08" db="EMBL/GenBank/DDBJ databases">
        <authorList>
            <person name="Seo M.-J."/>
        </authorList>
    </citation>
    <scope>NUCLEOTIDE SEQUENCE [LARGE SCALE GENOMIC DNA]</scope>
    <source>
        <strain evidence="2 3">MBLA0160</strain>
    </source>
</reference>
<name>A0A7J9SGX2_9EURY</name>
<dbReference type="AlphaFoldDB" id="A0A7J9SGX2"/>
<keyword evidence="1" id="KW-0472">Membrane</keyword>
<dbReference type="EMBL" id="JACKXD010000002">
    <property type="protein sequence ID" value="MBB6645968.1"/>
    <property type="molecule type" value="Genomic_DNA"/>
</dbReference>
<keyword evidence="1" id="KW-1133">Transmembrane helix</keyword>
<evidence type="ECO:0000256" key="1">
    <source>
        <dbReference type="SAM" id="Phobius"/>
    </source>
</evidence>
<gene>
    <name evidence="2" type="ORF">H5V44_06655</name>
</gene>